<dbReference type="OrthoDB" id="11029at10239"/>
<accession>A0A1Z1LXK4</accession>
<dbReference type="RefSeq" id="YP_009609448.1">
    <property type="nucleotide sequence ID" value="NC_041996.1"/>
</dbReference>
<dbReference type="GeneID" id="40085532"/>
<name>A0A1Z1LXK4_9CAUD</name>
<keyword evidence="2" id="KW-1185">Reference proteome</keyword>
<organism evidence="1 2">
    <name type="scientific">Serratia phage CHI14</name>
    <dbReference type="NCBI Taxonomy" id="2006941"/>
    <lineage>
        <taxon>Viruses</taxon>
        <taxon>Duplodnaviria</taxon>
        <taxon>Heunggongvirae</taxon>
        <taxon>Uroviricota</taxon>
        <taxon>Caudoviricetes</taxon>
        <taxon>Pantevenvirales</taxon>
        <taxon>Straboviridae</taxon>
        <taxon>Tevenvirinae</taxon>
        <taxon>Winklervirus</taxon>
        <taxon>Winklervirus chi14</taxon>
    </lineage>
</organism>
<dbReference type="EMBL" id="MF036690">
    <property type="protein sequence ID" value="ARW57546.1"/>
    <property type="molecule type" value="Genomic_DNA"/>
</dbReference>
<dbReference type="KEGG" id="vg:40085532"/>
<dbReference type="Proteomes" id="UP000225148">
    <property type="component" value="Segment"/>
</dbReference>
<protein>
    <submittedName>
        <fullName evidence="1">Uncharacterized protein</fullName>
    </submittedName>
</protein>
<evidence type="ECO:0000313" key="2">
    <source>
        <dbReference type="Proteomes" id="UP000225148"/>
    </source>
</evidence>
<reference evidence="1 2" key="1">
    <citation type="submission" date="2017-04" db="EMBL/GenBank/DDBJ databases">
        <title>Environmental T4-family bacteriophages evolve to escape abortive infection via multiple routes in a bacterial host employing altruistic suicide through Type III toxin-antitoxin systems.</title>
        <authorList>
            <person name="Chen B."/>
            <person name="Salmond G.P.C."/>
            <person name="Akusobi C."/>
            <person name="Fang X."/>
        </authorList>
    </citation>
    <scope>NUCLEOTIDE SEQUENCE [LARGE SCALE GENOMIC DNA]</scope>
</reference>
<evidence type="ECO:0000313" key="1">
    <source>
        <dbReference type="EMBL" id="ARW57546.1"/>
    </source>
</evidence>
<proteinExistence type="predicted"/>
<sequence length="177" mass="20580">MKYLTPIYLTLMHAFSTRADNRLEELKDQKLYPISLMQEYCTLRIDGGRQSGKTEAVAQFTSEWLERGNSVVVISDTSSFAEITKKRIIEEHLNQKRHRYSAHELKRDIITVSIRNFLSGNCNSFRGISLSRVLFIIDEPIRLPEMHKFYSTYQKEVSTAVLRTTNELPLFFVIGLQ</sequence>